<feature type="compositionally biased region" description="Low complexity" evidence="1">
    <location>
        <begin position="430"/>
        <end position="440"/>
    </location>
</feature>
<keyword evidence="4" id="KW-1185">Reference proteome</keyword>
<evidence type="ECO:0000256" key="2">
    <source>
        <dbReference type="SAM" id="Phobius"/>
    </source>
</evidence>
<feature type="transmembrane region" description="Helical" evidence="2">
    <location>
        <begin position="630"/>
        <end position="654"/>
    </location>
</feature>
<feature type="compositionally biased region" description="Acidic residues" evidence="1">
    <location>
        <begin position="1410"/>
        <end position="1424"/>
    </location>
</feature>
<feature type="transmembrane region" description="Helical" evidence="2">
    <location>
        <begin position="859"/>
        <end position="879"/>
    </location>
</feature>
<dbReference type="EMBL" id="CP086714">
    <property type="protein sequence ID" value="WOO77838.1"/>
    <property type="molecule type" value="Genomic_DNA"/>
</dbReference>
<feature type="region of interest" description="Disordered" evidence="1">
    <location>
        <begin position="1130"/>
        <end position="1161"/>
    </location>
</feature>
<reference evidence="3" key="1">
    <citation type="submission" date="2023-10" db="EMBL/GenBank/DDBJ databases">
        <authorList>
            <person name="Noh H."/>
        </authorList>
    </citation>
    <scope>NUCLEOTIDE SEQUENCE</scope>
    <source>
        <strain evidence="3">DUCC4014</strain>
    </source>
</reference>
<sequence length="1430" mass="152876">MPPTPATVGFGAEAHIAKRFVYYCNGNLEEWASAWFTMAFYIDGASYYNSCGAEHYGRFPLSVDGGVPPLVYLIDWLYKTSDGGIDTDSWRLNAGHWDATSKAVALTSVLVLAAAVACVALWAAVRKRFPAVYSPRTWFLSPSRLPAVTNFAFAPFLALPSLASPTSDTHLVTHVLSSALGVASIATVLGLAITLLLSVAGVPHLSSTAPPNLHGGRLNSLMDLSLIRLLDALRPSPAAGSPSTSHAAARGLARLARALVPGSGLVSLVHRDTGNGTPVTKSARTRLIVLCVLTAVLWVGGTLFIVSRAYARLAEYRTTVEEASASQDIVFLSAANAPGLAHLTESSIERRLQDLLPVHERGPSVVGVFSIGNTTTTKGLVSERQSILEVLERAEANYISSFPYMPTPGSQNSGMTPRRSLQRSTPGHNSVSSRNSLSQSWARAQFPDAPESSIATDARGSAFLEVTQRRSVTFEHGRFSVGQRVVQDHDGTFVPAPGTVEDDAGDADTFETYPAQGSQDALDTRHQSFEADALSVPTSSLPPLELARLRGDVVWSRIRITKLTTQIGAAQRQAMSSLARGEGAIGWIIVGRGLKSIPYAEVIEGRAKEDIQWGNLGQSRSEKGFWLKTTAVSLGVAFLLIPFSSLSLAAAPGFADYLGFLGSLSHRNDVGAGLAQTLAPALVVLIFFGVAMGVINRLAVELQLASYTRQTALALKGSVYLISIVGGLWLIVNNTFKYPLQAYATHSGVGRSLADGLVFSVNYPPDFSPAITLAPVIAAFIFSQTLAGLFPLLVIPALVVAYFALVVHHRLTTKVYCLTRGGVSDGTTALWLVRRLGWTVVFPPLLFGLVVLSRKEWGIGAASIGVACVALVASEYLTIGRHPSPKPTLVSSPDFGPQNTYTAVPRHQRQPSAKLSTLAPGSSLTATEQGNARGLLPGLSRLAWDNPLPFPTEAIDDMGQVHAAHHVSVIVSPDDSSRGLLHPPELLVGSPDVWLPSDEHGVAEREVESLAAAGLGAIIDPDNGYERAPDPATTIAVLHEADVDAYAFLDRLIGAHGREDGDIVPWTIDNKYYTADVTFAVYTLPGGVPPATVLMYLFEGGAPDPIPAALTRAALADPPPDIALAVRVKEAEAEEKEEGDKEAETLPEATPARPWDPVGDEDRFDELGIEVVDEGGRADEDDERPLDPLEVIRQTLMTHMWPNMERKAGRRALPRPELLEDGSDEEGNTGFPVVFGGAGAEAPRPAGPASDFPPLEREVGENGQEPGYYAQMLDDDDDDEDFGGFASAPAPSAAEYSRLDRWLDAEEDDLPPPTSEDVDFDDLSSHPGVARLHAFQAPESDEEDGGFEDDFAARGAPAAIPLDPTPLLLHLQQVRAELGQVADEDERRTRAAREVTRLMQSLGLGGAAFDFDDDEDEGDEDPGEIADIRP</sequence>
<feature type="region of interest" description="Disordered" evidence="1">
    <location>
        <begin position="888"/>
        <end position="929"/>
    </location>
</feature>
<feature type="transmembrane region" description="Helical" evidence="2">
    <location>
        <begin position="712"/>
        <end position="732"/>
    </location>
</feature>
<dbReference type="RefSeq" id="XP_062623870.1">
    <property type="nucleotide sequence ID" value="XM_062767886.1"/>
</dbReference>
<feature type="compositionally biased region" description="Low complexity" evidence="1">
    <location>
        <begin position="1240"/>
        <end position="1249"/>
    </location>
</feature>
<feature type="transmembrane region" description="Helical" evidence="2">
    <location>
        <begin position="175"/>
        <end position="200"/>
    </location>
</feature>
<feature type="compositionally biased region" description="Acidic residues" evidence="1">
    <location>
        <begin position="1305"/>
        <end position="1322"/>
    </location>
</feature>
<feature type="compositionally biased region" description="Polar residues" evidence="1">
    <location>
        <begin position="910"/>
        <end position="929"/>
    </location>
</feature>
<feature type="region of interest" description="Disordered" evidence="1">
    <location>
        <begin position="402"/>
        <end position="454"/>
    </location>
</feature>
<feature type="transmembrane region" description="Helical" evidence="2">
    <location>
        <begin position="790"/>
        <end position="811"/>
    </location>
</feature>
<keyword evidence="2" id="KW-0472">Membrane</keyword>
<gene>
    <name evidence="3" type="ORF">LOC62_01G001395</name>
</gene>
<evidence type="ECO:0000313" key="3">
    <source>
        <dbReference type="EMBL" id="WOO77838.1"/>
    </source>
</evidence>
<feature type="transmembrane region" description="Helical" evidence="2">
    <location>
        <begin position="674"/>
        <end position="700"/>
    </location>
</feature>
<accession>A0AAF0Y0M7</accession>
<evidence type="ECO:0000313" key="4">
    <source>
        <dbReference type="Proteomes" id="UP000827549"/>
    </source>
</evidence>
<keyword evidence="2" id="KW-0812">Transmembrane</keyword>
<dbReference type="GeneID" id="87804651"/>
<feature type="transmembrane region" description="Helical" evidence="2">
    <location>
        <begin position="831"/>
        <end position="852"/>
    </location>
</feature>
<feature type="transmembrane region" description="Helical" evidence="2">
    <location>
        <begin position="767"/>
        <end position="783"/>
    </location>
</feature>
<name>A0AAF0Y0M7_9TREE</name>
<keyword evidence="2" id="KW-1133">Transmembrane helix</keyword>
<protein>
    <submittedName>
        <fullName evidence="3">Uncharacterized protein</fullName>
    </submittedName>
</protein>
<feature type="transmembrane region" description="Helical" evidence="2">
    <location>
        <begin position="287"/>
        <end position="307"/>
    </location>
</feature>
<dbReference type="Proteomes" id="UP000827549">
    <property type="component" value="Chromosome 1"/>
</dbReference>
<feature type="compositionally biased region" description="Acidic residues" evidence="1">
    <location>
        <begin position="1273"/>
        <end position="1282"/>
    </location>
</feature>
<feature type="transmembrane region" description="Helical" evidence="2">
    <location>
        <begin position="103"/>
        <end position="125"/>
    </location>
</feature>
<feature type="region of interest" description="Disordered" evidence="1">
    <location>
        <begin position="1405"/>
        <end position="1430"/>
    </location>
</feature>
<feature type="compositionally biased region" description="Low complexity" evidence="1">
    <location>
        <begin position="1283"/>
        <end position="1294"/>
    </location>
</feature>
<organism evidence="3 4">
    <name type="scientific">Vanrija pseudolonga</name>
    <dbReference type="NCBI Taxonomy" id="143232"/>
    <lineage>
        <taxon>Eukaryota</taxon>
        <taxon>Fungi</taxon>
        <taxon>Dikarya</taxon>
        <taxon>Basidiomycota</taxon>
        <taxon>Agaricomycotina</taxon>
        <taxon>Tremellomycetes</taxon>
        <taxon>Trichosporonales</taxon>
        <taxon>Trichosporonaceae</taxon>
        <taxon>Vanrija</taxon>
    </lineage>
</organism>
<evidence type="ECO:0000256" key="1">
    <source>
        <dbReference type="SAM" id="MobiDB-lite"/>
    </source>
</evidence>
<feature type="region of interest" description="Disordered" evidence="1">
    <location>
        <begin position="1207"/>
        <end position="1325"/>
    </location>
</feature>
<proteinExistence type="predicted"/>